<gene>
    <name evidence="1" type="ORF">AVEN_241173_1</name>
</gene>
<evidence type="ECO:0000313" key="2">
    <source>
        <dbReference type="Proteomes" id="UP000499080"/>
    </source>
</evidence>
<dbReference type="EMBL" id="BGPR01001159">
    <property type="protein sequence ID" value="GBM46945.1"/>
    <property type="molecule type" value="Genomic_DNA"/>
</dbReference>
<name>A0A4Y2G2Q8_ARAVE</name>
<reference evidence="1 2" key="1">
    <citation type="journal article" date="2019" name="Sci. Rep.">
        <title>Orb-weaving spider Araneus ventricosus genome elucidates the spidroin gene catalogue.</title>
        <authorList>
            <person name="Kono N."/>
            <person name="Nakamura H."/>
            <person name="Ohtoshi R."/>
            <person name="Moran D.A.P."/>
            <person name="Shinohara A."/>
            <person name="Yoshida Y."/>
            <person name="Fujiwara M."/>
            <person name="Mori M."/>
            <person name="Tomita M."/>
            <person name="Arakawa K."/>
        </authorList>
    </citation>
    <scope>NUCLEOTIDE SEQUENCE [LARGE SCALE GENOMIC DNA]</scope>
</reference>
<keyword evidence="2" id="KW-1185">Reference proteome</keyword>
<dbReference type="AlphaFoldDB" id="A0A4Y2G2Q8"/>
<dbReference type="Proteomes" id="UP000499080">
    <property type="component" value="Unassembled WGS sequence"/>
</dbReference>
<comment type="caution">
    <text evidence="1">The sequence shown here is derived from an EMBL/GenBank/DDBJ whole genome shotgun (WGS) entry which is preliminary data.</text>
</comment>
<evidence type="ECO:0000313" key="1">
    <source>
        <dbReference type="EMBL" id="GBM46945.1"/>
    </source>
</evidence>
<protein>
    <submittedName>
        <fullName evidence="1">Uncharacterized protein</fullName>
    </submittedName>
</protein>
<proteinExistence type="predicted"/>
<sequence>MVPTRRRPLAHGMKCPTVHSGRIPATSHQVWCLRRMASTFTSREPIGLFSVGIHQTASVCNLSTNSAGTSKPYYGCLCQRVTCHVVQCAAGNAVPCPDVYCCLRTPF</sequence>
<organism evidence="1 2">
    <name type="scientific">Araneus ventricosus</name>
    <name type="common">Orbweaver spider</name>
    <name type="synonym">Epeira ventricosa</name>
    <dbReference type="NCBI Taxonomy" id="182803"/>
    <lineage>
        <taxon>Eukaryota</taxon>
        <taxon>Metazoa</taxon>
        <taxon>Ecdysozoa</taxon>
        <taxon>Arthropoda</taxon>
        <taxon>Chelicerata</taxon>
        <taxon>Arachnida</taxon>
        <taxon>Araneae</taxon>
        <taxon>Araneomorphae</taxon>
        <taxon>Entelegynae</taxon>
        <taxon>Araneoidea</taxon>
        <taxon>Araneidae</taxon>
        <taxon>Araneus</taxon>
    </lineage>
</organism>
<accession>A0A4Y2G2Q8</accession>